<comment type="caution">
    <text evidence="1">The sequence shown here is derived from an EMBL/GenBank/DDBJ whole genome shotgun (WGS) entry which is preliminary data.</text>
</comment>
<dbReference type="EMBL" id="ABLC01000087">
    <property type="protein sequence ID" value="EDT03046.1"/>
    <property type="molecule type" value="Genomic_DNA"/>
</dbReference>
<accession>B1FHE7</accession>
<name>B1FHE7_9BURK</name>
<gene>
    <name evidence="1" type="ORF">BamIOP4010DRAFT_3457</name>
</gene>
<dbReference type="Proteomes" id="UP000005463">
    <property type="component" value="Unassembled WGS sequence"/>
</dbReference>
<protein>
    <submittedName>
        <fullName evidence="1">Uncharacterized protein</fullName>
    </submittedName>
</protein>
<dbReference type="AlphaFoldDB" id="B1FHE7"/>
<organism evidence="1 2">
    <name type="scientific">Burkholderia ambifaria IOP40-10</name>
    <dbReference type="NCBI Taxonomy" id="396596"/>
    <lineage>
        <taxon>Bacteria</taxon>
        <taxon>Pseudomonadati</taxon>
        <taxon>Pseudomonadota</taxon>
        <taxon>Betaproteobacteria</taxon>
        <taxon>Burkholderiales</taxon>
        <taxon>Burkholderiaceae</taxon>
        <taxon>Burkholderia</taxon>
        <taxon>Burkholderia cepacia complex</taxon>
    </lineage>
</organism>
<evidence type="ECO:0000313" key="2">
    <source>
        <dbReference type="Proteomes" id="UP000005463"/>
    </source>
</evidence>
<sequence length="584" mass="66358">MRADLGVRLQLERALQHLGRAGRVAHPVLHPAEAVHDVRVVRRERQCLVDQLAGLRQALIAIGQRIAERVVRLRVVGLRADQLAQLLFHRRVVTGFFGRHRVVVAQVGIVREVLDRLAEPRLGFRKALRGEQDRRVGARDHGRIAWIADRQVVEHLAGLVGLALFLQQLRARDLRRQVVLARLVDLVEPLRRLRVVALLDRDLREVDVALADVEVRLLVAELHVLFQVRARVVELLLLDLDQRERHQRRRIFRVELAHRLELFLRVVEAVVGEIELRQRKPPVARLRILLNIFLERRDAGRALRGAHLRQHQRRRQVVRTDLQCLLQRARRAFLVVDRQLLPRDRELRLGAVHVVLQHVLQHREAGDAVGAAHQQRLQREDRGAARFAGRAGQLAREQRLRVGRLAGEHQQCGVDLRCAVRIGRVLAPQIGRGQRVGRALRAQCDLGRTLRHARIARVAGEGEVGLVSRRRLVALERNFGGQHLVDDLARQRDAGEILLLIRHHMLERALRLRVVRCRILRVSREGGEGPGGEQRGAERTADREGARAVLGGGALQKQLRGQSHGNPFDVSTDCNALATIHARS</sequence>
<evidence type="ECO:0000313" key="1">
    <source>
        <dbReference type="EMBL" id="EDT03046.1"/>
    </source>
</evidence>
<proteinExistence type="predicted"/>
<reference evidence="1 2" key="1">
    <citation type="submission" date="2008-03" db="EMBL/GenBank/DDBJ databases">
        <title>Sequencing of the draft genome and assembly of Burkholderia ambifaria IOP40-10.</title>
        <authorList>
            <consortium name="US DOE Joint Genome Institute (JGI-PGF)"/>
            <person name="Copeland A."/>
            <person name="Lucas S."/>
            <person name="Lapidus A."/>
            <person name="Glavina del Rio T."/>
            <person name="Dalin E."/>
            <person name="Tice H."/>
            <person name="Bruce D."/>
            <person name="Goodwin L."/>
            <person name="Pitluck S."/>
            <person name="Larimer F."/>
            <person name="Land M.L."/>
            <person name="Hauser L."/>
            <person name="Tiedje J."/>
            <person name="Richardson P."/>
        </authorList>
    </citation>
    <scope>NUCLEOTIDE SEQUENCE [LARGE SCALE GENOMIC DNA]</scope>
    <source>
        <strain evidence="1 2">IOP40-10</strain>
    </source>
</reference>